<keyword evidence="3" id="KW-1185">Reference proteome</keyword>
<dbReference type="Proteomes" id="UP000762676">
    <property type="component" value="Unassembled WGS sequence"/>
</dbReference>
<dbReference type="EMBL" id="BMAT01011801">
    <property type="protein sequence ID" value="GFR79316.1"/>
    <property type="molecule type" value="Genomic_DNA"/>
</dbReference>
<organism evidence="2 3">
    <name type="scientific">Elysia marginata</name>
    <dbReference type="NCBI Taxonomy" id="1093978"/>
    <lineage>
        <taxon>Eukaryota</taxon>
        <taxon>Metazoa</taxon>
        <taxon>Spiralia</taxon>
        <taxon>Lophotrochozoa</taxon>
        <taxon>Mollusca</taxon>
        <taxon>Gastropoda</taxon>
        <taxon>Heterobranchia</taxon>
        <taxon>Euthyneura</taxon>
        <taxon>Panpulmonata</taxon>
        <taxon>Sacoglossa</taxon>
        <taxon>Placobranchoidea</taxon>
        <taxon>Plakobranchidae</taxon>
        <taxon>Elysia</taxon>
    </lineage>
</organism>
<reference evidence="2 3" key="1">
    <citation type="journal article" date="2021" name="Elife">
        <title>Chloroplast acquisition without the gene transfer in kleptoplastic sea slugs, Plakobranchus ocellatus.</title>
        <authorList>
            <person name="Maeda T."/>
            <person name="Takahashi S."/>
            <person name="Yoshida T."/>
            <person name="Shimamura S."/>
            <person name="Takaki Y."/>
            <person name="Nagai Y."/>
            <person name="Toyoda A."/>
            <person name="Suzuki Y."/>
            <person name="Arimoto A."/>
            <person name="Ishii H."/>
            <person name="Satoh N."/>
            <person name="Nishiyama T."/>
            <person name="Hasebe M."/>
            <person name="Maruyama T."/>
            <person name="Minagawa J."/>
            <person name="Obokata J."/>
            <person name="Shigenobu S."/>
        </authorList>
    </citation>
    <scope>NUCLEOTIDE SEQUENCE [LARGE SCALE GENOMIC DNA]</scope>
</reference>
<dbReference type="AlphaFoldDB" id="A0AAV4G261"/>
<proteinExistence type="predicted"/>
<accession>A0AAV4G261</accession>
<evidence type="ECO:0000256" key="1">
    <source>
        <dbReference type="SAM" id="MobiDB-lite"/>
    </source>
</evidence>
<sequence length="67" mass="7658">MPALTRANFLLQRRCRVGLSLMSQRFMHNIVIFNKPGVALVKGTESDDDGDDGYYDDDDDDDDDIYK</sequence>
<evidence type="ECO:0000313" key="2">
    <source>
        <dbReference type="EMBL" id="GFR79316.1"/>
    </source>
</evidence>
<feature type="compositionally biased region" description="Acidic residues" evidence="1">
    <location>
        <begin position="46"/>
        <end position="67"/>
    </location>
</feature>
<protein>
    <submittedName>
        <fullName evidence="2">Uncharacterized protein</fullName>
    </submittedName>
</protein>
<comment type="caution">
    <text evidence="2">The sequence shown here is derived from an EMBL/GenBank/DDBJ whole genome shotgun (WGS) entry which is preliminary data.</text>
</comment>
<evidence type="ECO:0000313" key="3">
    <source>
        <dbReference type="Proteomes" id="UP000762676"/>
    </source>
</evidence>
<feature type="region of interest" description="Disordered" evidence="1">
    <location>
        <begin position="44"/>
        <end position="67"/>
    </location>
</feature>
<gene>
    <name evidence="2" type="ORF">ElyMa_005871300</name>
</gene>
<name>A0AAV4G261_9GAST</name>